<comment type="similarity">
    <text evidence="2">Belongs to the TMEM214 family.</text>
</comment>
<keyword evidence="12" id="KW-1185">Reference proteome</keyword>
<evidence type="ECO:0000256" key="9">
    <source>
        <dbReference type="ARBA" id="ARBA00023180"/>
    </source>
</evidence>
<organism evidence="11 12">
    <name type="scientific">Plutella xylostella</name>
    <name type="common">Diamondback moth</name>
    <name type="synonym">Plutella maculipennis</name>
    <dbReference type="NCBI Taxonomy" id="51655"/>
    <lineage>
        <taxon>Eukaryota</taxon>
        <taxon>Metazoa</taxon>
        <taxon>Ecdysozoa</taxon>
        <taxon>Arthropoda</taxon>
        <taxon>Hexapoda</taxon>
        <taxon>Insecta</taxon>
        <taxon>Pterygota</taxon>
        <taxon>Neoptera</taxon>
        <taxon>Endopterygota</taxon>
        <taxon>Lepidoptera</taxon>
        <taxon>Glossata</taxon>
        <taxon>Ditrysia</taxon>
        <taxon>Yponomeutoidea</taxon>
        <taxon>Plutellidae</taxon>
        <taxon>Plutella</taxon>
    </lineage>
</organism>
<evidence type="ECO:0000313" key="11">
    <source>
        <dbReference type="EMBL" id="CAG9127368.1"/>
    </source>
</evidence>
<dbReference type="PANTHER" id="PTHR13448:SF0">
    <property type="entry name" value="TRANSMEMBRANE PROTEIN 214"/>
    <property type="match status" value="1"/>
</dbReference>
<dbReference type="EMBL" id="CAJHNJ030000034">
    <property type="protein sequence ID" value="CAG9127368.1"/>
    <property type="molecule type" value="Genomic_DNA"/>
</dbReference>
<evidence type="ECO:0000256" key="6">
    <source>
        <dbReference type="ARBA" id="ARBA00022824"/>
    </source>
</evidence>
<evidence type="ECO:0000313" key="12">
    <source>
        <dbReference type="Proteomes" id="UP000653454"/>
    </source>
</evidence>
<dbReference type="InterPro" id="IPR019308">
    <property type="entry name" value="TMEM214"/>
</dbReference>
<sequence>MSSGQWEVVGKSKKPQNGKVKPPKDEEKKSPKNGMKVDDGAPQSAPVKSFYAGMEIDDSKPKKKDSEKKRKLAEKKAAEKPKPPKTIEAALQLVDPTELATVITTNKVRFSNAPLVWLKEVAGFLNSKIQIEVEDPTFPNQPAKYPACVVPPELRTQLKSVLDSAGKPNAQLFFDVSLTALANDMSRGQLVNGHRILLQMLALEYPEFCVASISKSASLRNSYQNRPPIGLSLLWALGQGGNIDFGIGLQVWQEIFFPIIDLKNYTKYIITYLGKIIERNPKMENNKVSHEKFFAMLDLVNSKRISLPKDQSSDLIEQLSKFKDIVFKDASNKLQVTFNQLMKKLPNQYLSGNTLDSYNKVIVQSLVDCLAKDDSCNATWRQLFHKCCKQSATLLDYISNNWEEVSPKLKQKSLKATVLQYKEVSVEALKGKKKDETVVKANKSCQDILDRMTSTRRFPWVGASLFLLLAIVGLISYDVSRVNGNFPKSTTGRLLKDVGLLEHTQFAWQKTLSTSARGYIWLETNTPIYYTKTVEFTKPYAELARDVFIVGAKKTGVLYENVKEYIALKTPVVVSTIDQYAPGFIENVQGYTASGWAFVKKHSCEYYHISTEYLKTKVFVGEWAPEILQNKTESALNVTRDHVSSYYLWLRQQVNVYSEIP</sequence>
<name>A0A8S4FGM0_PLUXY</name>
<evidence type="ECO:0000256" key="5">
    <source>
        <dbReference type="ARBA" id="ARBA00022703"/>
    </source>
</evidence>
<dbReference type="PANTHER" id="PTHR13448">
    <property type="entry name" value="TRANSMEMBRANE PROTEIN 214"/>
    <property type="match status" value="1"/>
</dbReference>
<dbReference type="AlphaFoldDB" id="A0A8S4FGM0"/>
<comment type="subcellular location">
    <subcellularLocation>
        <location evidence="1">Endoplasmic reticulum membrane</location>
        <topology evidence="1">Multi-pass membrane protein</topology>
    </subcellularLocation>
</comment>
<evidence type="ECO:0000256" key="4">
    <source>
        <dbReference type="ARBA" id="ARBA00022692"/>
    </source>
</evidence>
<evidence type="ECO:0000256" key="8">
    <source>
        <dbReference type="ARBA" id="ARBA00023136"/>
    </source>
</evidence>
<keyword evidence="6" id="KW-0256">Endoplasmic reticulum</keyword>
<dbReference type="GO" id="GO:0006915">
    <property type="term" value="P:apoptotic process"/>
    <property type="evidence" value="ECO:0007669"/>
    <property type="project" value="UniProtKB-KW"/>
</dbReference>
<evidence type="ECO:0000256" key="10">
    <source>
        <dbReference type="ARBA" id="ARBA00024938"/>
    </source>
</evidence>
<gene>
    <name evidence="11" type="ORF">PLXY2_LOCUS8885</name>
</gene>
<keyword evidence="9" id="KW-0325">Glycoprotein</keyword>
<reference evidence="11" key="1">
    <citation type="submission" date="2020-11" db="EMBL/GenBank/DDBJ databases">
        <authorList>
            <person name="Whiteford S."/>
        </authorList>
    </citation>
    <scope>NUCLEOTIDE SEQUENCE</scope>
</reference>
<dbReference type="Pfam" id="PF10151">
    <property type="entry name" value="TMEM214"/>
    <property type="match status" value="1"/>
</dbReference>
<protein>
    <submittedName>
        <fullName evidence="11">(diamondback moth) hypothetical protein</fullName>
    </submittedName>
</protein>
<evidence type="ECO:0000256" key="7">
    <source>
        <dbReference type="ARBA" id="ARBA00022989"/>
    </source>
</evidence>
<keyword evidence="7" id="KW-1133">Transmembrane helix</keyword>
<accession>A0A8S4FGM0</accession>
<keyword evidence="8" id="KW-0472">Membrane</keyword>
<dbReference type="Proteomes" id="UP000653454">
    <property type="component" value="Unassembled WGS sequence"/>
</dbReference>
<evidence type="ECO:0000256" key="3">
    <source>
        <dbReference type="ARBA" id="ARBA00011720"/>
    </source>
</evidence>
<comment type="function">
    <text evidence="10">Critical mediator, in cooperation with CASP4, of endoplasmic reticulum-stress induced apoptosis. Required or the activation of CASP4 following endoplasmic reticulum stress.</text>
</comment>
<evidence type="ECO:0000256" key="1">
    <source>
        <dbReference type="ARBA" id="ARBA00004477"/>
    </source>
</evidence>
<keyword evidence="5" id="KW-0053">Apoptosis</keyword>
<evidence type="ECO:0000256" key="2">
    <source>
        <dbReference type="ARBA" id="ARBA00007984"/>
    </source>
</evidence>
<proteinExistence type="inferred from homology"/>
<dbReference type="GO" id="GO:0005789">
    <property type="term" value="C:endoplasmic reticulum membrane"/>
    <property type="evidence" value="ECO:0007669"/>
    <property type="project" value="UniProtKB-SubCell"/>
</dbReference>
<keyword evidence="4" id="KW-0812">Transmembrane</keyword>
<dbReference type="GO" id="GO:0005794">
    <property type="term" value="C:Golgi apparatus"/>
    <property type="evidence" value="ECO:0007669"/>
    <property type="project" value="TreeGrafter"/>
</dbReference>
<comment type="subunit">
    <text evidence="3">Constitutively interacts with CASP4; required for the localization of procaspase 4 to the ER.</text>
</comment>
<comment type="caution">
    <text evidence="11">The sequence shown here is derived from an EMBL/GenBank/DDBJ whole genome shotgun (WGS) entry which is preliminary data.</text>
</comment>